<keyword evidence="6" id="KW-0969">Cilium</keyword>
<dbReference type="PANTHER" id="PTHR46937:SF4">
    <property type="entry name" value="FERREDOXIN-THIOREDOXIN REDUCTASE SUBUNIT A1, CHLOROPLASTIC"/>
    <property type="match status" value="1"/>
</dbReference>
<dbReference type="InterPro" id="IPR008990">
    <property type="entry name" value="Elect_transpt_acc-like_dom_sf"/>
</dbReference>
<proteinExistence type="inferred from homology"/>
<keyword evidence="6" id="KW-0966">Cell projection</keyword>
<dbReference type="PANTHER" id="PTHR46937">
    <property type="entry name" value="FERREDOXIN-THIOREDOXIN REDUCTASE, VARIABLE CHAIN"/>
    <property type="match status" value="1"/>
</dbReference>
<dbReference type="GO" id="GO:0016491">
    <property type="term" value="F:oxidoreductase activity"/>
    <property type="evidence" value="ECO:0007669"/>
    <property type="project" value="UniProtKB-KW"/>
</dbReference>
<evidence type="ECO:0000256" key="1">
    <source>
        <dbReference type="ARBA" id="ARBA00023002"/>
    </source>
</evidence>
<name>A0A061S417_9CHLO</name>
<organism evidence="6">
    <name type="scientific">Tetraselmis sp. GSL018</name>
    <dbReference type="NCBI Taxonomy" id="582737"/>
    <lineage>
        <taxon>Eukaryota</taxon>
        <taxon>Viridiplantae</taxon>
        <taxon>Chlorophyta</taxon>
        <taxon>core chlorophytes</taxon>
        <taxon>Chlorodendrophyceae</taxon>
        <taxon>Chlorodendrales</taxon>
        <taxon>Chlorodendraceae</taxon>
        <taxon>Tetraselmis</taxon>
    </lineage>
</organism>
<reference evidence="6" key="1">
    <citation type="submission" date="2014-05" db="EMBL/GenBank/DDBJ databases">
        <title>The transcriptome of the halophilic microalga Tetraselmis sp. GSL018 isolated from the Great Salt Lake, Utah.</title>
        <authorList>
            <person name="Jinkerson R.E."/>
            <person name="D'Adamo S."/>
            <person name="Posewitz M.C."/>
        </authorList>
    </citation>
    <scope>NUCLEOTIDE SEQUENCE</scope>
    <source>
        <strain evidence="6">GSL018</strain>
    </source>
</reference>
<evidence type="ECO:0000259" key="5">
    <source>
        <dbReference type="Pfam" id="PF02941"/>
    </source>
</evidence>
<dbReference type="InterPro" id="IPR004207">
    <property type="entry name" value="Fd_thioredoxin_Rdtase_alpha"/>
</dbReference>
<accession>A0A061S417</accession>
<dbReference type="AlphaFoldDB" id="A0A061S417"/>
<keyword evidence="6" id="KW-0282">Flagellum</keyword>
<dbReference type="EMBL" id="GBEZ01006399">
    <property type="protein sequence ID" value="JAC78998.1"/>
    <property type="molecule type" value="Transcribed_RNA"/>
</dbReference>
<feature type="domain" description="Ferredoxin thioredoxin reductase alpha chain" evidence="5">
    <location>
        <begin position="40"/>
        <end position="107"/>
    </location>
</feature>
<keyword evidence="1" id="KW-0560">Oxidoreductase</keyword>
<evidence type="ECO:0000256" key="3">
    <source>
        <dbReference type="ARBA" id="ARBA00034474"/>
    </source>
</evidence>
<comment type="similarity">
    <text evidence="4">Belongs to the ferredoxin thioredoxin reductase alpha subunit family.</text>
</comment>
<dbReference type="InterPro" id="IPR044166">
    <property type="entry name" value="FTRV"/>
</dbReference>
<evidence type="ECO:0000256" key="4">
    <source>
        <dbReference type="ARBA" id="ARBA00034490"/>
    </source>
</evidence>
<sequence length="112" mass="12431">MIRSSAFSPSTPRSSLLLRRCKRDTRRVTNTRVFASISEGTRVRVKTSVKVYHVPKTKGAETELEGKEGVVAAVVSTYKGEPTSATLPVRVKFEEPVKFIAHLDEDELEILG</sequence>
<protein>
    <submittedName>
        <fullName evidence="6">Intraflagellar transport protein ift122</fullName>
    </submittedName>
</protein>
<comment type="function">
    <text evidence="3">Variable subunit of the ferredoxin-thioredoxin reductase (FTR), which catalyzes the two-electron reduction of thioredoxins by the electrons provided by reduced ferredoxin.</text>
</comment>
<dbReference type="Gene3D" id="2.30.30.50">
    <property type="match status" value="1"/>
</dbReference>
<evidence type="ECO:0000313" key="6">
    <source>
        <dbReference type="EMBL" id="JAC78998.1"/>
    </source>
</evidence>
<comment type="subunit">
    <text evidence="2">Heterodimer of subunit A (variable subunit) and subunit B (catalytic subunit). Heterodimeric FTR forms a complex with ferredoxin and thioredoxin.</text>
</comment>
<dbReference type="Pfam" id="PF02941">
    <property type="entry name" value="FeThRed_A"/>
    <property type="match status" value="1"/>
</dbReference>
<evidence type="ECO:0000256" key="2">
    <source>
        <dbReference type="ARBA" id="ARBA00026011"/>
    </source>
</evidence>
<dbReference type="GO" id="GO:0015979">
    <property type="term" value="P:photosynthesis"/>
    <property type="evidence" value="ECO:0007669"/>
    <property type="project" value="InterPro"/>
</dbReference>
<dbReference type="SUPFAM" id="SSF50090">
    <property type="entry name" value="Electron transport accessory proteins"/>
    <property type="match status" value="1"/>
</dbReference>
<gene>
    <name evidence="6" type="ORF">TSPGSL018_13799</name>
</gene>